<evidence type="ECO:0000313" key="2">
    <source>
        <dbReference type="Proteomes" id="UP000008177"/>
    </source>
</evidence>
<dbReference type="Proteomes" id="UP000008177">
    <property type="component" value="Unplaced contigs"/>
</dbReference>
<dbReference type="InParanoid" id="G2YDW3"/>
<protein>
    <submittedName>
        <fullName evidence="1">Uncharacterized protein</fullName>
    </submittedName>
</protein>
<accession>G2YDW3</accession>
<evidence type="ECO:0000313" key="1">
    <source>
        <dbReference type="EMBL" id="CCD49961.1"/>
    </source>
</evidence>
<organism evidence="1 2">
    <name type="scientific">Botryotinia fuckeliana (strain T4)</name>
    <name type="common">Noble rot fungus</name>
    <name type="synonym">Botrytis cinerea</name>
    <dbReference type="NCBI Taxonomy" id="999810"/>
    <lineage>
        <taxon>Eukaryota</taxon>
        <taxon>Fungi</taxon>
        <taxon>Dikarya</taxon>
        <taxon>Ascomycota</taxon>
        <taxon>Pezizomycotina</taxon>
        <taxon>Leotiomycetes</taxon>
        <taxon>Helotiales</taxon>
        <taxon>Sclerotiniaceae</taxon>
        <taxon>Botrytis</taxon>
    </lineage>
</organism>
<dbReference type="STRING" id="999810.G2YDW3"/>
<gene>
    <name evidence="1" type="ORF">BofuT4_P096690.1</name>
</gene>
<dbReference type="Gene3D" id="3.40.50.720">
    <property type="entry name" value="NAD(P)-binding Rossmann-like Domain"/>
    <property type="match status" value="1"/>
</dbReference>
<dbReference type="HOGENOM" id="CLU_2222843_0_0_1"/>
<dbReference type="EMBL" id="FQ790321">
    <property type="protein sequence ID" value="CCD49961.1"/>
    <property type="molecule type" value="Genomic_DNA"/>
</dbReference>
<reference evidence="2" key="1">
    <citation type="journal article" date="2011" name="PLoS Genet.">
        <title>Genomic analysis of the necrotrophic fungal pathogens Sclerotinia sclerotiorum and Botrytis cinerea.</title>
        <authorList>
            <person name="Amselem J."/>
            <person name="Cuomo C.A."/>
            <person name="van Kan J.A."/>
            <person name="Viaud M."/>
            <person name="Benito E.P."/>
            <person name="Couloux A."/>
            <person name="Coutinho P.M."/>
            <person name="de Vries R.P."/>
            <person name="Dyer P.S."/>
            <person name="Fillinger S."/>
            <person name="Fournier E."/>
            <person name="Gout L."/>
            <person name="Hahn M."/>
            <person name="Kohn L."/>
            <person name="Lapalu N."/>
            <person name="Plummer K.M."/>
            <person name="Pradier J.M."/>
            <person name="Quevillon E."/>
            <person name="Sharon A."/>
            <person name="Simon A."/>
            <person name="ten Have A."/>
            <person name="Tudzynski B."/>
            <person name="Tudzynski P."/>
            <person name="Wincker P."/>
            <person name="Andrew M."/>
            <person name="Anthouard V."/>
            <person name="Beever R.E."/>
            <person name="Beffa R."/>
            <person name="Benoit I."/>
            <person name="Bouzid O."/>
            <person name="Brault B."/>
            <person name="Chen Z."/>
            <person name="Choquer M."/>
            <person name="Collemare J."/>
            <person name="Cotton P."/>
            <person name="Danchin E.G."/>
            <person name="Da Silva C."/>
            <person name="Gautier A."/>
            <person name="Giraud C."/>
            <person name="Giraud T."/>
            <person name="Gonzalez C."/>
            <person name="Grossetete S."/>
            <person name="Guldener U."/>
            <person name="Henrissat B."/>
            <person name="Howlett B.J."/>
            <person name="Kodira C."/>
            <person name="Kretschmer M."/>
            <person name="Lappartient A."/>
            <person name="Leroch M."/>
            <person name="Levis C."/>
            <person name="Mauceli E."/>
            <person name="Neuveglise C."/>
            <person name="Oeser B."/>
            <person name="Pearson M."/>
            <person name="Poulain J."/>
            <person name="Poussereau N."/>
            <person name="Quesneville H."/>
            <person name="Rascle C."/>
            <person name="Schumacher J."/>
            <person name="Segurens B."/>
            <person name="Sexton A."/>
            <person name="Silva E."/>
            <person name="Sirven C."/>
            <person name="Soanes D.M."/>
            <person name="Talbot N.J."/>
            <person name="Templeton M."/>
            <person name="Yandava C."/>
            <person name="Yarden O."/>
            <person name="Zeng Q."/>
            <person name="Rollins J.A."/>
            <person name="Lebrun M.H."/>
            <person name="Dickman M."/>
        </authorList>
    </citation>
    <scope>NUCLEOTIDE SEQUENCE [LARGE SCALE GENOMIC DNA]</scope>
    <source>
        <strain evidence="2">T4</strain>
    </source>
</reference>
<dbReference type="AlphaFoldDB" id="G2YDW3"/>
<proteinExistence type="predicted"/>
<name>G2YDW3_BOTF4</name>
<sequence>MLHQISKHKSKCASEAFAEKATWNVVEGNKPNYSLSTMCPLTAYGPSIHRLEDIVQNANFFGYADVHNVEEIHPRVCESAKAGSHRFLTTGDKYTYAQLWPPGEVA</sequence>